<evidence type="ECO:0000259" key="4">
    <source>
        <dbReference type="Pfam" id="PF24517"/>
    </source>
</evidence>
<keyword evidence="2" id="KW-0964">Secreted</keyword>
<dbReference type="AlphaFoldDB" id="A0A512B5Z8"/>
<gene>
    <name evidence="5" type="ORF">AAE02nite_50480</name>
</gene>
<accession>A0A512B5Z8</accession>
<evidence type="ECO:0000256" key="1">
    <source>
        <dbReference type="ARBA" id="ARBA00004613"/>
    </source>
</evidence>
<dbReference type="NCBIfam" id="TIGR04131">
    <property type="entry name" value="Bac_Flav_CTERM"/>
    <property type="match status" value="1"/>
</dbReference>
<dbReference type="InterPro" id="IPR055372">
    <property type="entry name" value="CBM96"/>
</dbReference>
<dbReference type="GO" id="GO:0005576">
    <property type="term" value="C:extracellular region"/>
    <property type="evidence" value="ECO:0007669"/>
    <property type="project" value="UniProtKB-SubCell"/>
</dbReference>
<evidence type="ECO:0000256" key="3">
    <source>
        <dbReference type="ARBA" id="ARBA00022729"/>
    </source>
</evidence>
<dbReference type="Pfam" id="PF13585">
    <property type="entry name" value="CHU_C"/>
    <property type="match status" value="1"/>
</dbReference>
<dbReference type="InterPro" id="IPR026341">
    <property type="entry name" value="T9SS_type_B"/>
</dbReference>
<evidence type="ECO:0000313" key="6">
    <source>
        <dbReference type="Proteomes" id="UP000321532"/>
    </source>
</evidence>
<feature type="domain" description="Carbohydrate-binding module family 96" evidence="4">
    <location>
        <begin position="16"/>
        <end position="187"/>
    </location>
</feature>
<reference evidence="5 6" key="1">
    <citation type="submission" date="2019-07" db="EMBL/GenBank/DDBJ databases">
        <title>Whole genome shotgun sequence of Adhaeribacter aerolatus NBRC 106133.</title>
        <authorList>
            <person name="Hosoyama A."/>
            <person name="Uohara A."/>
            <person name="Ohji S."/>
            <person name="Ichikawa N."/>
        </authorList>
    </citation>
    <scope>NUCLEOTIDE SEQUENCE [LARGE SCALE GENOMIC DNA]</scope>
    <source>
        <strain evidence="5 6">NBRC 106133</strain>
    </source>
</reference>
<dbReference type="Proteomes" id="UP000321532">
    <property type="component" value="Unassembled WGS sequence"/>
</dbReference>
<dbReference type="Gene3D" id="2.60.120.970">
    <property type="match status" value="1"/>
</dbReference>
<dbReference type="EMBL" id="BJYS01000060">
    <property type="protein sequence ID" value="GEO07384.1"/>
    <property type="molecule type" value="Genomic_DNA"/>
</dbReference>
<evidence type="ECO:0000256" key="2">
    <source>
        <dbReference type="ARBA" id="ARBA00022525"/>
    </source>
</evidence>
<comment type="caution">
    <text evidence="5">The sequence shown here is derived from an EMBL/GenBank/DDBJ whole genome shotgun (WGS) entry which is preliminary data.</text>
</comment>
<sequence>MAQVTVLLKPNGINGKDAVIDSRIPNTNNGNSDDFIANAWTNGGENLINRSLIQFDLAAIPVGSNILSAKLSLYGNPTSSNRQLSSSLTGSNRSLLQRITSAWVENSVTWNNQPATTTVNQVVLHASTSNVQNYINVDVTRLIQDMINQPQNNFGFMLRLETEELYRCLLFASSDNMNSALHPKLEIVYNSSFTLGPDINLCSDQSVLLDAGSGKQKYLWNTGATTQSIKVSDPGKYWVNVLINNTWLSDTILVINRFIPTINLGKDTTLCKGTTLLLQLSNPGLSYKWNTGATTSSLLVNEKGTYWVEVFNGFCVKRDSIKINYEEKEDLSIDKEICGNNSLVLDAGFTNATHYEWQDGTTKSTFNVSKSGVYTVKLREGACNFILSFNVKICLKVPNVITPNNDGFNDTFFIQGVDSKEWKLELFNRWGQLIYRSNNYENDWTGTNSPDGVYYYKLTHSADKRVLTGWLEKIK</sequence>
<organism evidence="5 6">
    <name type="scientific">Adhaeribacter aerolatus</name>
    <dbReference type="NCBI Taxonomy" id="670289"/>
    <lineage>
        <taxon>Bacteria</taxon>
        <taxon>Pseudomonadati</taxon>
        <taxon>Bacteroidota</taxon>
        <taxon>Cytophagia</taxon>
        <taxon>Cytophagales</taxon>
        <taxon>Hymenobacteraceae</taxon>
        <taxon>Adhaeribacter</taxon>
    </lineage>
</organism>
<dbReference type="Pfam" id="PF24517">
    <property type="entry name" value="CBM96"/>
    <property type="match status" value="1"/>
</dbReference>
<comment type="subcellular location">
    <subcellularLocation>
        <location evidence="1">Secreted</location>
    </subcellularLocation>
</comment>
<dbReference type="NCBIfam" id="NF033679">
    <property type="entry name" value="DNRLRE_dom"/>
    <property type="match status" value="1"/>
</dbReference>
<evidence type="ECO:0000313" key="5">
    <source>
        <dbReference type="EMBL" id="GEO07384.1"/>
    </source>
</evidence>
<protein>
    <recommendedName>
        <fullName evidence="4">Carbohydrate-binding module family 96 domain-containing protein</fullName>
    </recommendedName>
</protein>
<keyword evidence="6" id="KW-1185">Reference proteome</keyword>
<proteinExistence type="predicted"/>
<name>A0A512B5Z8_9BACT</name>
<keyword evidence="3" id="KW-0732">Signal</keyword>